<organism evidence="4 5">
    <name type="scientific">Candidatus Portnoybacteria bacterium CG_4_10_14_0_2_um_filter_39_11</name>
    <dbReference type="NCBI Taxonomy" id="1974797"/>
    <lineage>
        <taxon>Bacteria</taxon>
        <taxon>Candidatus Portnoyibacteriota</taxon>
    </lineage>
</organism>
<comment type="caution">
    <text evidence="4">The sequence shown here is derived from an EMBL/GenBank/DDBJ whole genome shotgun (WGS) entry which is preliminary data.</text>
</comment>
<dbReference type="PANTHER" id="PTHR10491">
    <property type="entry name" value="DTDP-4-DEHYDRORHAMNOSE REDUCTASE"/>
    <property type="match status" value="1"/>
</dbReference>
<evidence type="ECO:0000313" key="4">
    <source>
        <dbReference type="EMBL" id="PIZ70648.1"/>
    </source>
</evidence>
<feature type="domain" description="RmlD-like substrate binding" evidence="3">
    <location>
        <begin position="1"/>
        <end position="286"/>
    </location>
</feature>
<evidence type="ECO:0000313" key="5">
    <source>
        <dbReference type="Proteomes" id="UP000231071"/>
    </source>
</evidence>
<dbReference type="SUPFAM" id="SSF51735">
    <property type="entry name" value="NAD(P)-binding Rossmann-fold domains"/>
    <property type="match status" value="1"/>
</dbReference>
<accession>A0A2M7UHF0</accession>
<comment type="similarity">
    <text evidence="1 2">Belongs to the dTDP-4-dehydrorhamnose reductase family.</text>
</comment>
<dbReference type="InterPro" id="IPR036291">
    <property type="entry name" value="NAD(P)-bd_dom_sf"/>
</dbReference>
<dbReference type="PANTHER" id="PTHR10491:SF4">
    <property type="entry name" value="METHIONINE ADENOSYLTRANSFERASE 2 SUBUNIT BETA"/>
    <property type="match status" value="1"/>
</dbReference>
<comment type="function">
    <text evidence="2">Catalyzes the reduction of dTDP-6-deoxy-L-lyxo-4-hexulose to yield dTDP-L-rhamnose.</text>
</comment>
<dbReference type="Proteomes" id="UP000231071">
    <property type="component" value="Unassembled WGS sequence"/>
</dbReference>
<dbReference type="UniPathway" id="UPA00124"/>
<dbReference type="Gene3D" id="3.90.25.10">
    <property type="entry name" value="UDP-galactose 4-epimerase, domain 1"/>
    <property type="match status" value="1"/>
</dbReference>
<dbReference type="InterPro" id="IPR005913">
    <property type="entry name" value="dTDP_dehydrorham_reduct"/>
</dbReference>
<protein>
    <recommendedName>
        <fullName evidence="2">dTDP-4-dehydrorhamnose reductase</fullName>
        <ecNumber evidence="2">1.1.1.133</ecNumber>
    </recommendedName>
</protein>
<dbReference type="Pfam" id="PF04321">
    <property type="entry name" value="RmlD_sub_bind"/>
    <property type="match status" value="1"/>
</dbReference>
<dbReference type="EMBL" id="PFOI01000041">
    <property type="protein sequence ID" value="PIZ70648.1"/>
    <property type="molecule type" value="Genomic_DNA"/>
</dbReference>
<dbReference type="GO" id="GO:0019305">
    <property type="term" value="P:dTDP-rhamnose biosynthetic process"/>
    <property type="evidence" value="ECO:0007669"/>
    <property type="project" value="UniProtKB-UniPathway"/>
</dbReference>
<evidence type="ECO:0000256" key="1">
    <source>
        <dbReference type="ARBA" id="ARBA00010944"/>
    </source>
</evidence>
<reference evidence="5" key="1">
    <citation type="submission" date="2017-09" db="EMBL/GenBank/DDBJ databases">
        <title>Depth-based differentiation of microbial function through sediment-hosted aquifers and enrichment of novel symbionts in the deep terrestrial subsurface.</title>
        <authorList>
            <person name="Probst A.J."/>
            <person name="Ladd B."/>
            <person name="Jarett J.K."/>
            <person name="Geller-Mcgrath D.E."/>
            <person name="Sieber C.M.K."/>
            <person name="Emerson J.B."/>
            <person name="Anantharaman K."/>
            <person name="Thomas B.C."/>
            <person name="Malmstrom R."/>
            <person name="Stieglmeier M."/>
            <person name="Klingl A."/>
            <person name="Woyke T."/>
            <person name="Ryan C.M."/>
            <person name="Banfield J.F."/>
        </authorList>
    </citation>
    <scope>NUCLEOTIDE SEQUENCE [LARGE SCALE GENOMIC DNA]</scope>
</reference>
<dbReference type="NCBIfam" id="TIGR01214">
    <property type="entry name" value="rmlD"/>
    <property type="match status" value="1"/>
</dbReference>
<dbReference type="InterPro" id="IPR029903">
    <property type="entry name" value="RmlD-like-bd"/>
</dbReference>
<dbReference type="EC" id="1.1.1.133" evidence="2"/>
<gene>
    <name evidence="4" type="primary">rfbD</name>
    <name evidence="4" type="ORF">COY09_02460</name>
</gene>
<dbReference type="CDD" id="cd05254">
    <property type="entry name" value="dTDP_HR_like_SDR_e"/>
    <property type="match status" value="1"/>
</dbReference>
<dbReference type="Gene3D" id="3.40.50.720">
    <property type="entry name" value="NAD(P)-binding Rossmann-like Domain"/>
    <property type="match status" value="1"/>
</dbReference>
<dbReference type="GO" id="GO:0005829">
    <property type="term" value="C:cytosol"/>
    <property type="evidence" value="ECO:0007669"/>
    <property type="project" value="TreeGrafter"/>
</dbReference>
<keyword evidence="2" id="KW-0521">NADP</keyword>
<dbReference type="GO" id="GO:0008831">
    <property type="term" value="F:dTDP-4-dehydrorhamnose reductase activity"/>
    <property type="evidence" value="ECO:0007669"/>
    <property type="project" value="UniProtKB-EC"/>
</dbReference>
<proteinExistence type="inferred from homology"/>
<evidence type="ECO:0000259" key="3">
    <source>
        <dbReference type="Pfam" id="PF04321"/>
    </source>
</evidence>
<sequence length="302" mass="34072">MKILILGAQGMLGHELATIFKDVSPILWDRPELDIIDKKQVIAKLGELKPDLVISAAAYTAVDDCEANHGLADKINGAAVDYLAGACKKIGAILVQYSTDYVFSGRKKTGYQEKDKPQTPVNYYGVSKLLGEKNLQKYTDKFYLIRTSWLYGKFGKNFVNTMLNLAKKQLIGEITTPLKIVNDQFGKPTFACDLAKRTQELVETQKPFGIYHITNETGLNGISWYQFARGIFREAVKLKILAKMPKIKLCTSGEFLRPARRPKYSMLVNTKLPRSRNWQVALREYLFSTENSLATTVKQCKI</sequence>
<evidence type="ECO:0000256" key="2">
    <source>
        <dbReference type="RuleBase" id="RU364082"/>
    </source>
</evidence>
<keyword evidence="2" id="KW-0560">Oxidoreductase</keyword>
<dbReference type="AlphaFoldDB" id="A0A2M7UHF0"/>
<name>A0A2M7UHF0_9BACT</name>
<comment type="pathway">
    <text evidence="2">Carbohydrate biosynthesis; dTDP-L-rhamnose biosynthesis.</text>
</comment>